<evidence type="ECO:0000256" key="1">
    <source>
        <dbReference type="SAM" id="MobiDB-lite"/>
    </source>
</evidence>
<name>A0A813HG12_POLGL</name>
<evidence type="ECO:0000313" key="3">
    <source>
        <dbReference type="EMBL" id="CAE8636547.1"/>
    </source>
</evidence>
<dbReference type="AlphaFoldDB" id="A0A813HG12"/>
<feature type="region of interest" description="Disordered" evidence="1">
    <location>
        <begin position="595"/>
        <end position="623"/>
    </location>
</feature>
<evidence type="ECO:0000259" key="2">
    <source>
        <dbReference type="PROSITE" id="PS50106"/>
    </source>
</evidence>
<dbReference type="InterPro" id="IPR036034">
    <property type="entry name" value="PDZ_sf"/>
</dbReference>
<proteinExistence type="predicted"/>
<feature type="region of interest" description="Disordered" evidence="1">
    <location>
        <begin position="712"/>
        <end position="749"/>
    </location>
</feature>
<protein>
    <recommendedName>
        <fullName evidence="2">PDZ domain-containing protein</fullName>
    </recommendedName>
</protein>
<feature type="compositionally biased region" description="Basic and acidic residues" evidence="1">
    <location>
        <begin position="712"/>
        <end position="741"/>
    </location>
</feature>
<feature type="domain" description="PDZ" evidence="2">
    <location>
        <begin position="55"/>
        <end position="119"/>
    </location>
</feature>
<feature type="region of interest" description="Disordered" evidence="1">
    <location>
        <begin position="539"/>
        <end position="580"/>
    </location>
</feature>
<dbReference type="PROSITE" id="PS50106">
    <property type="entry name" value="PDZ"/>
    <property type="match status" value="1"/>
</dbReference>
<feature type="compositionally biased region" description="Basic and acidic residues" evidence="1">
    <location>
        <begin position="768"/>
        <end position="796"/>
    </location>
</feature>
<feature type="compositionally biased region" description="Basic residues" evidence="1">
    <location>
        <begin position="562"/>
        <end position="579"/>
    </location>
</feature>
<accession>A0A813HG12</accession>
<feature type="region of interest" description="Disordered" evidence="1">
    <location>
        <begin position="202"/>
        <end position="292"/>
    </location>
</feature>
<sequence>MGGRQSTLAAAQEETSRRGAAQASAKYGLPTASWPADALGGDENTAEDTDADAYEVILSRTDTEAWGFAWNVGAHAVQRLLVAGIDPTSPAGRWNAQQQVQHSRGICRGDELVEVNGASDHARMRRELVATSVARFVFRRPAEAEAVAAAAADFASRRAARERAAACLLAMPLRGSAPPVSIKNTFIHVNCDGDFGDDEVRARDTTSHCPEAQLSRSDPLPMRSVGGLSPRLETPPARADGGELSSSSSFSSARSHCSSARSDSLSRSESLGGATSGEQRPSSSGRSCPSTDWEFTAYQGRTEQPTLSAAEGPPSTSSSSRGAGHRIRRQQPAMQPVMQPYMQPAMAAPTMVPVLVQVPMVGGEPGQQHFMAIPMQSHGFGALGSPRFGPAMASTNCGAFSAPSLSYSSSCQSGFVSQGQVHTPVSYSSHVPSFHQALHMQLQSPLDSAPPAYAPPLPPVREIQEIRESFQQEAFTPRVFSAPADCYDARKTPCHPCHPWTDPDADLVLTASAATNPPHGADNGAAWENGLLCSQAAADEPAPEAEWTGTQAPQQQVVSSLHVKKKPTRRGGKRARHRPCHIEAASMEWASLAGSIETPSFGDPGSGEEADEGEASSEEAETYDLRAGNAIVARSMKEVPSTSRAPRPRSFYPLAARLKLASAGLRPFAALESAEAEDEQAQRAEDVADEKCSGFEEPVKVFKDRLPMVEEDLSEAKDNISEKSPRQDDISEKSLSEKSLSEKPMYNIRSWERKMDENFGEALEEDLSEAKDHISEKSPRQLDDISEKSLSEKSLSEKPSYNNRTWEKRKMDENELDEVEPEPASAADDDERFEAEMAMFRTPPTSPRSLSPMVPSAGAGLGLTLPPSCAKQPELAFALATSAALTARTLELSASARSQASEGRAL</sequence>
<organism evidence="3 4">
    <name type="scientific">Polarella glacialis</name>
    <name type="common">Dinoflagellate</name>
    <dbReference type="NCBI Taxonomy" id="89957"/>
    <lineage>
        <taxon>Eukaryota</taxon>
        <taxon>Sar</taxon>
        <taxon>Alveolata</taxon>
        <taxon>Dinophyceae</taxon>
        <taxon>Suessiales</taxon>
        <taxon>Suessiaceae</taxon>
        <taxon>Polarella</taxon>
    </lineage>
</organism>
<dbReference type="InterPro" id="IPR001478">
    <property type="entry name" value="PDZ"/>
</dbReference>
<feature type="compositionally biased region" description="Polar residues" evidence="1">
    <location>
        <begin position="276"/>
        <end position="290"/>
    </location>
</feature>
<dbReference type="EMBL" id="CAJNNV010031508">
    <property type="protein sequence ID" value="CAE8636547.1"/>
    <property type="molecule type" value="Genomic_DNA"/>
</dbReference>
<reference evidence="3" key="1">
    <citation type="submission" date="2021-02" db="EMBL/GenBank/DDBJ databases">
        <authorList>
            <person name="Dougan E. K."/>
            <person name="Rhodes N."/>
            <person name="Thang M."/>
            <person name="Chan C."/>
        </authorList>
    </citation>
    <scope>NUCLEOTIDE SEQUENCE</scope>
</reference>
<feature type="compositionally biased region" description="Acidic residues" evidence="1">
    <location>
        <begin position="814"/>
        <end position="831"/>
    </location>
</feature>
<feature type="compositionally biased region" description="Low complexity" evidence="1">
    <location>
        <begin position="244"/>
        <end position="271"/>
    </location>
</feature>
<gene>
    <name evidence="3" type="ORF">PGLA1383_LOCUS51976</name>
</gene>
<feature type="compositionally biased region" description="Polar residues" evidence="1">
    <location>
        <begin position="548"/>
        <end position="559"/>
    </location>
</feature>
<dbReference type="Proteomes" id="UP000654075">
    <property type="component" value="Unassembled WGS sequence"/>
</dbReference>
<evidence type="ECO:0000313" key="4">
    <source>
        <dbReference type="Proteomes" id="UP000654075"/>
    </source>
</evidence>
<dbReference type="SUPFAM" id="SSF50156">
    <property type="entry name" value="PDZ domain-like"/>
    <property type="match status" value="1"/>
</dbReference>
<comment type="caution">
    <text evidence="3">The sequence shown here is derived from an EMBL/GenBank/DDBJ whole genome shotgun (WGS) entry which is preliminary data.</text>
</comment>
<feature type="region of interest" description="Disordered" evidence="1">
    <location>
        <begin position="304"/>
        <end position="330"/>
    </location>
</feature>
<feature type="region of interest" description="Disordered" evidence="1">
    <location>
        <begin position="762"/>
        <end position="831"/>
    </location>
</feature>
<feature type="region of interest" description="Disordered" evidence="1">
    <location>
        <begin position="1"/>
        <end position="46"/>
    </location>
</feature>
<feature type="compositionally biased region" description="Acidic residues" evidence="1">
    <location>
        <begin position="606"/>
        <end position="622"/>
    </location>
</feature>
<keyword evidence="4" id="KW-1185">Reference proteome</keyword>